<organism evidence="2 3">
    <name type="scientific">Trypanosoma equiperdum</name>
    <dbReference type="NCBI Taxonomy" id="5694"/>
    <lineage>
        <taxon>Eukaryota</taxon>
        <taxon>Discoba</taxon>
        <taxon>Euglenozoa</taxon>
        <taxon>Kinetoplastea</taxon>
        <taxon>Metakinetoplastina</taxon>
        <taxon>Trypanosomatida</taxon>
        <taxon>Trypanosomatidae</taxon>
        <taxon>Trypanosoma</taxon>
    </lineage>
</organism>
<dbReference type="InterPro" id="IPR001623">
    <property type="entry name" value="DnaJ_domain"/>
</dbReference>
<protein>
    <submittedName>
        <fullName evidence="2">Chaperone protein DNAj, putative</fullName>
    </submittedName>
</protein>
<dbReference type="CDD" id="cd06257">
    <property type="entry name" value="DnaJ"/>
    <property type="match status" value="1"/>
</dbReference>
<dbReference type="EMBL" id="CZPT02001198">
    <property type="protein sequence ID" value="SCU69391.1"/>
    <property type="molecule type" value="Genomic_DNA"/>
</dbReference>
<evidence type="ECO:0000313" key="3">
    <source>
        <dbReference type="Proteomes" id="UP000195570"/>
    </source>
</evidence>
<accession>A0A1G4IBE7</accession>
<name>A0A1G4IBE7_TRYEQ</name>
<feature type="region of interest" description="Disordered" evidence="1">
    <location>
        <begin position="76"/>
        <end position="96"/>
    </location>
</feature>
<dbReference type="RefSeq" id="XP_067080375.1">
    <property type="nucleotide sequence ID" value="XM_067224274.1"/>
</dbReference>
<dbReference type="Gene3D" id="1.10.287.110">
    <property type="entry name" value="DnaJ domain"/>
    <property type="match status" value="1"/>
</dbReference>
<feature type="compositionally biased region" description="Basic and acidic residues" evidence="1">
    <location>
        <begin position="76"/>
        <end position="87"/>
    </location>
</feature>
<dbReference type="AlphaFoldDB" id="A0A1G4IBE7"/>
<evidence type="ECO:0000313" key="2">
    <source>
        <dbReference type="EMBL" id="SCU69391.1"/>
    </source>
</evidence>
<keyword evidence="3" id="KW-1185">Reference proteome</keyword>
<dbReference type="SUPFAM" id="SSF46565">
    <property type="entry name" value="Chaperone J-domain"/>
    <property type="match status" value="1"/>
</dbReference>
<dbReference type="GeneID" id="92374897"/>
<feature type="region of interest" description="Disordered" evidence="1">
    <location>
        <begin position="118"/>
        <end position="142"/>
    </location>
</feature>
<sequence>MFTYSTFLRSVSVGQACRLMGFAAPPIERRVLRRRYVELVKKHHPDNNGPESSAEVMANITAAYKTLQCLAGKQKEAMKGNNVDRSDTPSTGGGGREEMEAVAASFVVPGTPLSMANWDLPWQRGKTTTQKRKQEKDEQQLREGSTSLFEYVALARALEKRRGAQAERIAAALRSSEGSHGFGSGYFEQLHLQQRRDSPWVVKRKPLFILVCAYYRLRLVSAWWRWLAGLRYVVMGR</sequence>
<proteinExistence type="predicted"/>
<gene>
    <name evidence="2" type="ORF">TEOVI_000095700</name>
</gene>
<dbReference type="VEuPathDB" id="TriTrypDB:TEOVI_000095700"/>
<comment type="caution">
    <text evidence="2">The sequence shown here is derived from an EMBL/GenBank/DDBJ whole genome shotgun (WGS) entry which is preliminary data.</text>
</comment>
<evidence type="ECO:0000256" key="1">
    <source>
        <dbReference type="SAM" id="MobiDB-lite"/>
    </source>
</evidence>
<feature type="compositionally biased region" description="Basic and acidic residues" evidence="1">
    <location>
        <begin position="132"/>
        <end position="141"/>
    </location>
</feature>
<dbReference type="Proteomes" id="UP000195570">
    <property type="component" value="Unassembled WGS sequence"/>
</dbReference>
<reference evidence="2" key="1">
    <citation type="submission" date="2016-09" db="EMBL/GenBank/DDBJ databases">
        <authorList>
            <person name="Hebert L."/>
            <person name="Moumen B."/>
        </authorList>
    </citation>
    <scope>NUCLEOTIDE SEQUENCE [LARGE SCALE GENOMIC DNA]</scope>
    <source>
        <strain evidence="2">OVI</strain>
    </source>
</reference>
<dbReference type="InterPro" id="IPR036869">
    <property type="entry name" value="J_dom_sf"/>
</dbReference>